<gene>
    <name evidence="2" type="ORF">RM572_21580</name>
</gene>
<dbReference type="InterPro" id="IPR005153">
    <property type="entry name" value="MbtH-like_dom"/>
</dbReference>
<evidence type="ECO:0000259" key="1">
    <source>
        <dbReference type="SMART" id="SM00923"/>
    </source>
</evidence>
<dbReference type="Gene3D" id="3.90.820.10">
    <property type="entry name" value="Structural Genomics, Unknown Function 30-nov-00 1gh9 Mol_id"/>
    <property type="match status" value="1"/>
</dbReference>
<organism evidence="2 3">
    <name type="scientific">Streptomyces hazeniae</name>
    <dbReference type="NCBI Taxonomy" id="3075538"/>
    <lineage>
        <taxon>Bacteria</taxon>
        <taxon>Bacillati</taxon>
        <taxon>Actinomycetota</taxon>
        <taxon>Actinomycetes</taxon>
        <taxon>Kitasatosporales</taxon>
        <taxon>Streptomycetaceae</taxon>
        <taxon>Streptomyces</taxon>
    </lineage>
</organism>
<dbReference type="SUPFAM" id="SSF160582">
    <property type="entry name" value="MbtH-like"/>
    <property type="match status" value="1"/>
</dbReference>
<evidence type="ECO:0000313" key="2">
    <source>
        <dbReference type="EMBL" id="MDT0381353.1"/>
    </source>
</evidence>
<comment type="caution">
    <text evidence="2">The sequence shown here is derived from an EMBL/GenBank/DDBJ whole genome shotgun (WGS) entry which is preliminary data.</text>
</comment>
<evidence type="ECO:0000313" key="3">
    <source>
        <dbReference type="Proteomes" id="UP001183414"/>
    </source>
</evidence>
<dbReference type="InterPro" id="IPR038020">
    <property type="entry name" value="MbtH-like_sf"/>
</dbReference>
<proteinExistence type="predicted"/>
<dbReference type="RefSeq" id="WP_311675036.1">
    <property type="nucleotide sequence ID" value="NZ_JAVREQ010000021.1"/>
</dbReference>
<dbReference type="Pfam" id="PF03621">
    <property type="entry name" value="MbtH"/>
    <property type="match status" value="1"/>
</dbReference>
<dbReference type="SMART" id="SM00923">
    <property type="entry name" value="MbtH"/>
    <property type="match status" value="1"/>
</dbReference>
<sequence length="71" mass="8116">MTNPFENDDTQYLVLTNHETQHSLWPADLEVPAGWETQHGPDERTACLAYIEENWRDMRPASLIADMAKSG</sequence>
<accession>A0ABU2NYS6</accession>
<name>A0ABU2NYS6_9ACTN</name>
<dbReference type="EMBL" id="JAVREQ010000021">
    <property type="protein sequence ID" value="MDT0381353.1"/>
    <property type="molecule type" value="Genomic_DNA"/>
</dbReference>
<dbReference type="Proteomes" id="UP001183414">
    <property type="component" value="Unassembled WGS sequence"/>
</dbReference>
<reference evidence="3" key="1">
    <citation type="submission" date="2023-07" db="EMBL/GenBank/DDBJ databases">
        <title>30 novel species of actinomycetes from the DSMZ collection.</title>
        <authorList>
            <person name="Nouioui I."/>
        </authorList>
    </citation>
    <scope>NUCLEOTIDE SEQUENCE [LARGE SCALE GENOMIC DNA]</scope>
    <source>
        <strain evidence="3">DSM 42041</strain>
    </source>
</reference>
<protein>
    <submittedName>
        <fullName evidence="2">MbtH family protein</fullName>
    </submittedName>
</protein>
<feature type="domain" description="MbtH-like" evidence="1">
    <location>
        <begin position="3"/>
        <end position="53"/>
    </location>
</feature>
<keyword evidence="3" id="KW-1185">Reference proteome</keyword>
<dbReference type="PANTHER" id="PTHR38444:SF1">
    <property type="entry name" value="ENTEROBACTIN BIOSYNTHESIS PROTEIN YBDZ"/>
    <property type="match status" value="1"/>
</dbReference>
<dbReference type="PANTHER" id="PTHR38444">
    <property type="entry name" value="ENTEROBACTIN BIOSYNTHESIS PROTEIN YBDZ"/>
    <property type="match status" value="1"/>
</dbReference>
<dbReference type="InterPro" id="IPR037407">
    <property type="entry name" value="MLP_fam"/>
</dbReference>